<dbReference type="EMBL" id="LAZR01001528">
    <property type="protein sequence ID" value="KKN43189.1"/>
    <property type="molecule type" value="Genomic_DNA"/>
</dbReference>
<protein>
    <recommendedName>
        <fullName evidence="2">LamG-like jellyroll fold domain-containing protein</fullName>
    </recommendedName>
</protein>
<dbReference type="Gene3D" id="2.60.120.200">
    <property type="match status" value="1"/>
</dbReference>
<dbReference type="AlphaFoldDB" id="A0A0F9QL51"/>
<evidence type="ECO:0000313" key="1">
    <source>
        <dbReference type="EMBL" id="KKN43189.1"/>
    </source>
</evidence>
<reference evidence="1" key="1">
    <citation type="journal article" date="2015" name="Nature">
        <title>Complex archaea that bridge the gap between prokaryotes and eukaryotes.</title>
        <authorList>
            <person name="Spang A."/>
            <person name="Saw J.H."/>
            <person name="Jorgensen S.L."/>
            <person name="Zaremba-Niedzwiedzka K."/>
            <person name="Martijn J."/>
            <person name="Lind A.E."/>
            <person name="van Eijk R."/>
            <person name="Schleper C."/>
            <person name="Guy L."/>
            <person name="Ettema T.J."/>
        </authorList>
    </citation>
    <scope>NUCLEOTIDE SEQUENCE</scope>
</reference>
<accession>A0A0F9QL51</accession>
<dbReference type="InterPro" id="IPR013320">
    <property type="entry name" value="ConA-like_dom_sf"/>
</dbReference>
<evidence type="ECO:0008006" key="2">
    <source>
        <dbReference type="Google" id="ProtNLM"/>
    </source>
</evidence>
<organism evidence="1">
    <name type="scientific">marine sediment metagenome</name>
    <dbReference type="NCBI Taxonomy" id="412755"/>
    <lineage>
        <taxon>unclassified sequences</taxon>
        <taxon>metagenomes</taxon>
        <taxon>ecological metagenomes</taxon>
    </lineage>
</organism>
<proteinExistence type="predicted"/>
<comment type="caution">
    <text evidence="1">The sequence shown here is derived from an EMBL/GenBank/DDBJ whole genome shotgun (WGS) entry which is preliminary data.</text>
</comment>
<dbReference type="SUPFAM" id="SSF49899">
    <property type="entry name" value="Concanavalin A-like lectins/glucanases"/>
    <property type="match status" value="1"/>
</dbReference>
<dbReference type="Pfam" id="PF13385">
    <property type="entry name" value="Laminin_G_3"/>
    <property type="match status" value="1"/>
</dbReference>
<name>A0A0F9QL51_9ZZZZ</name>
<gene>
    <name evidence="1" type="ORF">LCGC14_0705700</name>
</gene>
<sequence>MGFLRLGRRKVLLGSMGDYSTKVMAQTPIAYWPMWEAAGSVAADISGNGFDGVFAGVTLGQVGIGDGNTCPFFDGANDKMNAYSTGFRDAFNGAEGSIVAWAKMNAGTVWEDGVSRYIFRFLVNGSNEIRMYKSTANNRIDVNYKAGGTGHVRSLTALTTVEWMNIAITWSKIADQVKVYLDGVQNGATLTGLGTWAGTFSSSQTVVGARIVTPSDVWHGYLAHFSVFGSPLASEVVADLAVV</sequence>